<protein>
    <submittedName>
        <fullName evidence="1">Uncharacterized protein</fullName>
    </submittedName>
</protein>
<keyword evidence="2" id="KW-1185">Reference proteome</keyword>
<sequence length="132" mass="14990">MRAGNLIQPRKAYLSHIQPCFSLRPPALRSTPFGSAQQAPHFLLLQQLSFPKLQHAHHQSTNTRISPQLLCEDENKWPIASSQLRIVLCPPPLFGYTRPLHSTLLYLSATVQRINPPRAALQSRTHHHARLL</sequence>
<evidence type="ECO:0000313" key="2">
    <source>
        <dbReference type="Proteomes" id="UP000039046"/>
    </source>
</evidence>
<reference evidence="1 2" key="1">
    <citation type="journal article" date="2015" name="Genome Announc.">
        <title>Draft Genome Sequence and Gene Annotation of the Entomopathogenic Fungus Verticillium hemipterigenum.</title>
        <authorList>
            <person name="Horn F."/>
            <person name="Habel A."/>
            <person name="Scharf D.H."/>
            <person name="Dworschak J."/>
            <person name="Brakhage A.A."/>
            <person name="Guthke R."/>
            <person name="Hertweck C."/>
            <person name="Linde J."/>
        </authorList>
    </citation>
    <scope>NUCLEOTIDE SEQUENCE [LARGE SCALE GENOMIC DNA]</scope>
</reference>
<accession>A0A0A1T5U8</accession>
<evidence type="ECO:0000313" key="1">
    <source>
        <dbReference type="EMBL" id="CEJ80709.1"/>
    </source>
</evidence>
<name>A0A0A1T5U8_9HYPO</name>
<dbReference type="AlphaFoldDB" id="A0A0A1T5U8"/>
<dbReference type="HOGENOM" id="CLU_1918533_0_0_1"/>
<dbReference type="EMBL" id="CDHN01000001">
    <property type="protein sequence ID" value="CEJ80709.1"/>
    <property type="molecule type" value="Genomic_DNA"/>
</dbReference>
<proteinExistence type="predicted"/>
<organism evidence="1 2">
    <name type="scientific">[Torrubiella] hemipterigena</name>
    <dbReference type="NCBI Taxonomy" id="1531966"/>
    <lineage>
        <taxon>Eukaryota</taxon>
        <taxon>Fungi</taxon>
        <taxon>Dikarya</taxon>
        <taxon>Ascomycota</taxon>
        <taxon>Pezizomycotina</taxon>
        <taxon>Sordariomycetes</taxon>
        <taxon>Hypocreomycetidae</taxon>
        <taxon>Hypocreales</taxon>
        <taxon>Clavicipitaceae</taxon>
        <taxon>Clavicipitaceae incertae sedis</taxon>
        <taxon>'Torrubiella' clade</taxon>
    </lineage>
</organism>
<gene>
    <name evidence="1" type="ORF">VHEMI00878</name>
</gene>
<dbReference type="Proteomes" id="UP000039046">
    <property type="component" value="Unassembled WGS sequence"/>
</dbReference>